<evidence type="ECO:0000313" key="3">
    <source>
        <dbReference type="Proteomes" id="UP000886523"/>
    </source>
</evidence>
<feature type="non-terminal residue" evidence="2">
    <location>
        <position position="61"/>
    </location>
</feature>
<protein>
    <submittedName>
        <fullName evidence="2">Uncharacterized protein</fullName>
    </submittedName>
</protein>
<feature type="region of interest" description="Disordered" evidence="1">
    <location>
        <begin position="1"/>
        <end position="22"/>
    </location>
</feature>
<gene>
    <name evidence="2" type="ORF">BS47DRAFT_1355511</name>
</gene>
<accession>A0A9P6DMI5</accession>
<evidence type="ECO:0000256" key="1">
    <source>
        <dbReference type="SAM" id="MobiDB-lite"/>
    </source>
</evidence>
<comment type="caution">
    <text evidence="2">The sequence shown here is derived from an EMBL/GenBank/DDBJ whole genome shotgun (WGS) entry which is preliminary data.</text>
</comment>
<proteinExistence type="predicted"/>
<feature type="compositionally biased region" description="Low complexity" evidence="1">
    <location>
        <begin position="1"/>
        <end position="18"/>
    </location>
</feature>
<sequence length="61" mass="6871">VLLHSKPTVSPSASTPAHSHSRSNWIWGSKRLTLSKNATRLWKGETWGLQVSHFFCHIGFV</sequence>
<keyword evidence="3" id="KW-1185">Reference proteome</keyword>
<dbReference type="AlphaFoldDB" id="A0A9P6DMI5"/>
<dbReference type="EMBL" id="MU129258">
    <property type="protein sequence ID" value="KAF9504143.1"/>
    <property type="molecule type" value="Genomic_DNA"/>
</dbReference>
<dbReference type="Proteomes" id="UP000886523">
    <property type="component" value="Unassembled WGS sequence"/>
</dbReference>
<reference evidence="2" key="1">
    <citation type="journal article" date="2020" name="Nat. Commun.">
        <title>Large-scale genome sequencing of mycorrhizal fungi provides insights into the early evolution of symbiotic traits.</title>
        <authorList>
            <person name="Miyauchi S."/>
            <person name="Kiss E."/>
            <person name="Kuo A."/>
            <person name="Drula E."/>
            <person name="Kohler A."/>
            <person name="Sanchez-Garcia M."/>
            <person name="Morin E."/>
            <person name="Andreopoulos B."/>
            <person name="Barry K.W."/>
            <person name="Bonito G."/>
            <person name="Buee M."/>
            <person name="Carver A."/>
            <person name="Chen C."/>
            <person name="Cichocki N."/>
            <person name="Clum A."/>
            <person name="Culley D."/>
            <person name="Crous P.W."/>
            <person name="Fauchery L."/>
            <person name="Girlanda M."/>
            <person name="Hayes R.D."/>
            <person name="Keri Z."/>
            <person name="LaButti K."/>
            <person name="Lipzen A."/>
            <person name="Lombard V."/>
            <person name="Magnuson J."/>
            <person name="Maillard F."/>
            <person name="Murat C."/>
            <person name="Nolan M."/>
            <person name="Ohm R.A."/>
            <person name="Pangilinan J."/>
            <person name="Pereira M.F."/>
            <person name="Perotto S."/>
            <person name="Peter M."/>
            <person name="Pfister S."/>
            <person name="Riley R."/>
            <person name="Sitrit Y."/>
            <person name="Stielow J.B."/>
            <person name="Szollosi G."/>
            <person name="Zifcakova L."/>
            <person name="Stursova M."/>
            <person name="Spatafora J.W."/>
            <person name="Tedersoo L."/>
            <person name="Vaario L.M."/>
            <person name="Yamada A."/>
            <person name="Yan M."/>
            <person name="Wang P."/>
            <person name="Xu J."/>
            <person name="Bruns T."/>
            <person name="Baldrian P."/>
            <person name="Vilgalys R."/>
            <person name="Dunand C."/>
            <person name="Henrissat B."/>
            <person name="Grigoriev I.V."/>
            <person name="Hibbett D."/>
            <person name="Nagy L.G."/>
            <person name="Martin F.M."/>
        </authorList>
    </citation>
    <scope>NUCLEOTIDE SEQUENCE</scope>
    <source>
        <strain evidence="2">UP504</strain>
    </source>
</reference>
<name>A0A9P6DMI5_9AGAM</name>
<evidence type="ECO:0000313" key="2">
    <source>
        <dbReference type="EMBL" id="KAF9504143.1"/>
    </source>
</evidence>
<feature type="non-terminal residue" evidence="2">
    <location>
        <position position="1"/>
    </location>
</feature>
<organism evidence="2 3">
    <name type="scientific">Hydnum rufescens UP504</name>
    <dbReference type="NCBI Taxonomy" id="1448309"/>
    <lineage>
        <taxon>Eukaryota</taxon>
        <taxon>Fungi</taxon>
        <taxon>Dikarya</taxon>
        <taxon>Basidiomycota</taxon>
        <taxon>Agaricomycotina</taxon>
        <taxon>Agaricomycetes</taxon>
        <taxon>Cantharellales</taxon>
        <taxon>Hydnaceae</taxon>
        <taxon>Hydnum</taxon>
    </lineage>
</organism>